<evidence type="ECO:0000313" key="4">
    <source>
        <dbReference type="EMBL" id="MFD1610471.1"/>
    </source>
</evidence>
<name>A0ABW4HZ82_9SPHN</name>
<dbReference type="InterPro" id="IPR016181">
    <property type="entry name" value="Acyl_CoA_acyltransferase"/>
</dbReference>
<dbReference type="GO" id="GO:0016746">
    <property type="term" value="F:acyltransferase activity"/>
    <property type="evidence" value="ECO:0007669"/>
    <property type="project" value="UniProtKB-KW"/>
</dbReference>
<accession>A0ABW4HZ82</accession>
<evidence type="ECO:0000256" key="2">
    <source>
        <dbReference type="ARBA" id="ARBA00023315"/>
    </source>
</evidence>
<dbReference type="EC" id="2.3.1.-" evidence="4"/>
<dbReference type="EMBL" id="JBHUDY010000001">
    <property type="protein sequence ID" value="MFD1610471.1"/>
    <property type="molecule type" value="Genomic_DNA"/>
</dbReference>
<gene>
    <name evidence="4" type="ORF">ACFSCW_01495</name>
</gene>
<reference evidence="5" key="1">
    <citation type="journal article" date="2019" name="Int. J. Syst. Evol. Microbiol.">
        <title>The Global Catalogue of Microorganisms (GCM) 10K type strain sequencing project: providing services to taxonomists for standard genome sequencing and annotation.</title>
        <authorList>
            <consortium name="The Broad Institute Genomics Platform"/>
            <consortium name="The Broad Institute Genome Sequencing Center for Infectious Disease"/>
            <person name="Wu L."/>
            <person name="Ma J."/>
        </authorList>
    </citation>
    <scope>NUCLEOTIDE SEQUENCE [LARGE SCALE GENOMIC DNA]</scope>
    <source>
        <strain evidence="5">CGMCC 1.16275</strain>
    </source>
</reference>
<dbReference type="PANTHER" id="PTHR43420:SF12">
    <property type="entry name" value="N-ACETYLTRANSFERASE DOMAIN-CONTAINING PROTEIN"/>
    <property type="match status" value="1"/>
</dbReference>
<organism evidence="4 5">
    <name type="scientific">Sphingomonas tabacisoli</name>
    <dbReference type="NCBI Taxonomy" id="2249466"/>
    <lineage>
        <taxon>Bacteria</taxon>
        <taxon>Pseudomonadati</taxon>
        <taxon>Pseudomonadota</taxon>
        <taxon>Alphaproteobacteria</taxon>
        <taxon>Sphingomonadales</taxon>
        <taxon>Sphingomonadaceae</taxon>
        <taxon>Sphingomonas</taxon>
    </lineage>
</organism>
<dbReference type="PANTHER" id="PTHR43420">
    <property type="entry name" value="ACETYLTRANSFERASE"/>
    <property type="match status" value="1"/>
</dbReference>
<dbReference type="Pfam" id="PF00583">
    <property type="entry name" value="Acetyltransf_1"/>
    <property type="match status" value="1"/>
</dbReference>
<dbReference type="CDD" id="cd04301">
    <property type="entry name" value="NAT_SF"/>
    <property type="match status" value="1"/>
</dbReference>
<dbReference type="InterPro" id="IPR050680">
    <property type="entry name" value="YpeA/RimI_acetyltransf"/>
</dbReference>
<evidence type="ECO:0000259" key="3">
    <source>
        <dbReference type="PROSITE" id="PS51186"/>
    </source>
</evidence>
<comment type="caution">
    <text evidence="4">The sequence shown here is derived from an EMBL/GenBank/DDBJ whole genome shotgun (WGS) entry which is preliminary data.</text>
</comment>
<sequence length="161" mass="17561">MTLAADLAFRIESGGMADLPDVMVAMGDAFDPEYGEAWTEAQCAGILGLPGTWLLIARADEDPAGFALLRTIADEAELLLIAVRNRYRRQGVGRALLSQAMEDAQAESVGQLHLEVRSGNPAIELYREAGFVQVGTRRGYYRGRSGKVFDALTFKRRLGVI</sequence>
<keyword evidence="1 4" id="KW-0808">Transferase</keyword>
<dbReference type="Proteomes" id="UP001597115">
    <property type="component" value="Unassembled WGS sequence"/>
</dbReference>
<dbReference type="RefSeq" id="WP_380886164.1">
    <property type="nucleotide sequence ID" value="NZ_JBHUDY010000001.1"/>
</dbReference>
<dbReference type="PROSITE" id="PS51186">
    <property type="entry name" value="GNAT"/>
    <property type="match status" value="1"/>
</dbReference>
<dbReference type="InterPro" id="IPR000182">
    <property type="entry name" value="GNAT_dom"/>
</dbReference>
<keyword evidence="2 4" id="KW-0012">Acyltransferase</keyword>
<protein>
    <submittedName>
        <fullName evidence="4">GNAT family N-acetyltransferase</fullName>
        <ecNumber evidence="4">2.3.1.-</ecNumber>
    </submittedName>
</protein>
<feature type="domain" description="N-acetyltransferase" evidence="3">
    <location>
        <begin position="9"/>
        <end position="155"/>
    </location>
</feature>
<keyword evidence="5" id="KW-1185">Reference proteome</keyword>
<evidence type="ECO:0000313" key="5">
    <source>
        <dbReference type="Proteomes" id="UP001597115"/>
    </source>
</evidence>
<dbReference type="SUPFAM" id="SSF55729">
    <property type="entry name" value="Acyl-CoA N-acyltransferases (Nat)"/>
    <property type="match status" value="1"/>
</dbReference>
<proteinExistence type="predicted"/>
<evidence type="ECO:0000256" key="1">
    <source>
        <dbReference type="ARBA" id="ARBA00022679"/>
    </source>
</evidence>
<dbReference type="Gene3D" id="3.40.630.30">
    <property type="match status" value="1"/>
</dbReference>